<evidence type="ECO:0000259" key="1">
    <source>
        <dbReference type="PROSITE" id="PS50017"/>
    </source>
</evidence>
<dbReference type="SUPFAM" id="SSF47986">
    <property type="entry name" value="DEATH domain"/>
    <property type="match status" value="1"/>
</dbReference>
<dbReference type="InterPro" id="IPR000488">
    <property type="entry name" value="Death_dom"/>
</dbReference>
<dbReference type="PANTHER" id="PTHR15077">
    <property type="entry name" value="FAS-ASSOCIATING DEATH DOMAIN-CONTAINING PROTEIN FADD"/>
    <property type="match status" value="1"/>
</dbReference>
<dbReference type="Gene3D" id="1.10.533.10">
    <property type="entry name" value="Death Domain, Fas"/>
    <property type="match status" value="2"/>
</dbReference>
<dbReference type="Proteomes" id="UP000005226">
    <property type="component" value="Chromosome 13"/>
</dbReference>
<keyword evidence="4" id="KW-1185">Reference proteome</keyword>
<gene>
    <name evidence="3" type="primary">fadd</name>
</gene>
<dbReference type="SMART" id="SM00031">
    <property type="entry name" value="DED"/>
    <property type="match status" value="1"/>
</dbReference>
<reference evidence="3" key="3">
    <citation type="submission" date="2025-09" db="UniProtKB">
        <authorList>
            <consortium name="Ensembl"/>
        </authorList>
    </citation>
    <scope>IDENTIFICATION</scope>
</reference>
<sequence>MAQLSSMMAVLLEISNQLTEDQLSKVKFLCQDHIGKRSLETIDSGTKLFTTLSERGHLSPDDTELLGQMLQKVGRDDLFQILDAFVTGSRPGHQDDTENAKLATATEVLSEHLGRSWRRLGRRLGLSEVKLDSISRRHPTELDETAVELLKEWRKLRGPQACVEDLIQALRACDLNLTAHKLELRISDDAQVANMNI</sequence>
<dbReference type="AlphaFoldDB" id="A0A3B5KND3"/>
<dbReference type="OMA" id="QIYQCLV"/>
<feature type="domain" description="DED" evidence="2">
    <location>
        <begin position="6"/>
        <end position="84"/>
    </location>
</feature>
<evidence type="ECO:0000313" key="4">
    <source>
        <dbReference type="Proteomes" id="UP000005226"/>
    </source>
</evidence>
<organism evidence="3 4">
    <name type="scientific">Takifugu rubripes</name>
    <name type="common">Japanese pufferfish</name>
    <name type="synonym">Fugu rubripes</name>
    <dbReference type="NCBI Taxonomy" id="31033"/>
    <lineage>
        <taxon>Eukaryota</taxon>
        <taxon>Metazoa</taxon>
        <taxon>Chordata</taxon>
        <taxon>Craniata</taxon>
        <taxon>Vertebrata</taxon>
        <taxon>Euteleostomi</taxon>
        <taxon>Actinopterygii</taxon>
        <taxon>Neopterygii</taxon>
        <taxon>Teleostei</taxon>
        <taxon>Neoteleostei</taxon>
        <taxon>Acanthomorphata</taxon>
        <taxon>Eupercaria</taxon>
        <taxon>Tetraodontiformes</taxon>
        <taxon>Tetradontoidea</taxon>
        <taxon>Tetraodontidae</taxon>
        <taxon>Takifugu</taxon>
    </lineage>
</organism>
<dbReference type="GO" id="GO:0097191">
    <property type="term" value="P:extrinsic apoptotic signaling pathway"/>
    <property type="evidence" value="ECO:0007669"/>
    <property type="project" value="TreeGrafter"/>
</dbReference>
<feature type="domain" description="Death" evidence="1">
    <location>
        <begin position="102"/>
        <end position="186"/>
    </location>
</feature>
<dbReference type="Pfam" id="PF01335">
    <property type="entry name" value="DED"/>
    <property type="match status" value="1"/>
</dbReference>
<dbReference type="GO" id="GO:0089720">
    <property type="term" value="F:caspase binding"/>
    <property type="evidence" value="ECO:0007669"/>
    <property type="project" value="TreeGrafter"/>
</dbReference>
<dbReference type="InterPro" id="IPR011029">
    <property type="entry name" value="DEATH-like_dom_sf"/>
</dbReference>
<evidence type="ECO:0000313" key="3">
    <source>
        <dbReference type="Ensembl" id="ENSTRUP00000056963.2"/>
    </source>
</evidence>
<dbReference type="SMART" id="SM00005">
    <property type="entry name" value="DEATH"/>
    <property type="match status" value="1"/>
</dbReference>
<proteinExistence type="predicted"/>
<accession>A0A3B5KND3</accession>
<dbReference type="GeneTree" id="ENSGT00390000002105"/>
<dbReference type="Pfam" id="PF00531">
    <property type="entry name" value="Death"/>
    <property type="match status" value="1"/>
</dbReference>
<dbReference type="FunCoup" id="A0A3B5KND3">
    <property type="interactions" value="1375"/>
</dbReference>
<dbReference type="STRING" id="31033.ENSTRUP00000061734"/>
<dbReference type="GO" id="GO:0045089">
    <property type="term" value="P:positive regulation of innate immune response"/>
    <property type="evidence" value="ECO:0007669"/>
    <property type="project" value="TreeGrafter"/>
</dbReference>
<dbReference type="InterPro" id="IPR016729">
    <property type="entry name" value="FADD"/>
</dbReference>
<dbReference type="PANTHER" id="PTHR15077:SF10">
    <property type="entry name" value="FAS-ASSOCIATED DEATH DOMAIN PROTEIN"/>
    <property type="match status" value="1"/>
</dbReference>
<dbReference type="CDD" id="cd08336">
    <property type="entry name" value="DED_FADD"/>
    <property type="match status" value="1"/>
</dbReference>
<dbReference type="PROSITE" id="PS50017">
    <property type="entry name" value="DEATH_DOMAIN"/>
    <property type="match status" value="1"/>
</dbReference>
<evidence type="ECO:0000259" key="2">
    <source>
        <dbReference type="PROSITE" id="PS50168"/>
    </source>
</evidence>
<reference evidence="3 4" key="1">
    <citation type="journal article" date="2011" name="Genome Biol. Evol.">
        <title>Integration of the genetic map and genome assembly of fugu facilitates insights into distinct features of genome evolution in teleosts and mammals.</title>
        <authorList>
            <person name="Kai W."/>
            <person name="Kikuchi K."/>
            <person name="Tohari S."/>
            <person name="Chew A.K."/>
            <person name="Tay A."/>
            <person name="Fujiwara A."/>
            <person name="Hosoya S."/>
            <person name="Suetake H."/>
            <person name="Naruse K."/>
            <person name="Brenner S."/>
            <person name="Suzuki Y."/>
            <person name="Venkatesh B."/>
        </authorList>
    </citation>
    <scope>NUCLEOTIDE SEQUENCE [LARGE SCALE GENOMIC DNA]</scope>
</reference>
<dbReference type="PROSITE" id="PS50168">
    <property type="entry name" value="DED"/>
    <property type="match status" value="1"/>
</dbReference>
<reference evidence="3" key="2">
    <citation type="submission" date="2025-08" db="UniProtKB">
        <authorList>
            <consortium name="Ensembl"/>
        </authorList>
    </citation>
    <scope>IDENTIFICATION</scope>
</reference>
<dbReference type="GO" id="GO:0042981">
    <property type="term" value="P:regulation of apoptotic process"/>
    <property type="evidence" value="ECO:0007669"/>
    <property type="project" value="InterPro"/>
</dbReference>
<dbReference type="Ensembl" id="ENSTRUT00000049284.2">
    <property type="protein sequence ID" value="ENSTRUP00000056963.2"/>
    <property type="gene ID" value="ENSTRUG00000025014.2"/>
</dbReference>
<dbReference type="InterPro" id="IPR001875">
    <property type="entry name" value="DED_dom"/>
</dbReference>
<name>A0A3B5KND3_TAKRU</name>
<protein>
    <submittedName>
        <fullName evidence="3">Fas (tnfrsf6)-associated via death domain</fullName>
    </submittedName>
</protein>
<dbReference type="GO" id="GO:0005123">
    <property type="term" value="F:death receptor binding"/>
    <property type="evidence" value="ECO:0007669"/>
    <property type="project" value="TreeGrafter"/>
</dbReference>
<dbReference type="InParanoid" id="A0A3B5KND3"/>
<dbReference type="GO" id="GO:0031265">
    <property type="term" value="C:CD95 death-inducing signaling complex"/>
    <property type="evidence" value="ECO:0007669"/>
    <property type="project" value="TreeGrafter"/>
</dbReference>